<evidence type="ECO:0000313" key="8">
    <source>
        <dbReference type="Proteomes" id="UP001497497"/>
    </source>
</evidence>
<feature type="transmembrane region" description="Helical" evidence="5">
    <location>
        <begin position="192"/>
        <end position="215"/>
    </location>
</feature>
<feature type="domain" description="G-protein coupled receptors family 1 profile" evidence="6">
    <location>
        <begin position="35"/>
        <end position="307"/>
    </location>
</feature>
<dbReference type="InterPro" id="IPR052954">
    <property type="entry name" value="GPCR-Ligand_Int"/>
</dbReference>
<dbReference type="AlphaFoldDB" id="A0AAV2IM39"/>
<dbReference type="PANTHER" id="PTHR46641">
    <property type="entry name" value="FMRFAMIDE RECEPTOR-RELATED"/>
    <property type="match status" value="1"/>
</dbReference>
<dbReference type="InterPro" id="IPR019427">
    <property type="entry name" value="7TM_GPCR_serpentine_rcpt_Srw"/>
</dbReference>
<comment type="subcellular location">
    <subcellularLocation>
        <location evidence="1">Membrane</location>
    </subcellularLocation>
</comment>
<dbReference type="SUPFAM" id="SSF81321">
    <property type="entry name" value="Family A G protein-coupled receptor-like"/>
    <property type="match status" value="1"/>
</dbReference>
<feature type="transmembrane region" description="Helical" evidence="5">
    <location>
        <begin position="54"/>
        <end position="73"/>
    </location>
</feature>
<evidence type="ECO:0000256" key="2">
    <source>
        <dbReference type="ARBA" id="ARBA00022692"/>
    </source>
</evidence>
<sequence length="322" mass="35160">YFKSVLIISDYERVVVILAIRIVLGTSVVCLATISNAINMAVFARQGLDSSMNLTFFSLSACNLVSALLILWMNVNASLVLFGGNLPAGLNDVVYLTGGWPTACIFRTASWITAYITAERCACVAFPLTVKRVITPFRTAGALATLAAVNVAALAPVYASAYFDRKFNAETNSTSVVLAFGSNRDFNEGVAFILHACLIATSLVLLAAFTCALIGQLERSSRWRKDTSFNVKQVETMSVKQKRTIALVIVVACVMIACYSPLVTLSVVEIFVDDFRESGTYGNIYKISWAASFVLGAVSSSVNILFYYKMSSRYRDAFRELF</sequence>
<keyword evidence="2 5" id="KW-0812">Transmembrane</keyword>
<reference evidence="7 8" key="1">
    <citation type="submission" date="2024-04" db="EMBL/GenBank/DDBJ databases">
        <authorList>
            <consortium name="Genoscope - CEA"/>
            <person name="William W."/>
        </authorList>
    </citation>
    <scope>NUCLEOTIDE SEQUENCE [LARGE SCALE GENOMIC DNA]</scope>
</reference>
<evidence type="ECO:0000256" key="1">
    <source>
        <dbReference type="ARBA" id="ARBA00004370"/>
    </source>
</evidence>
<feature type="transmembrane region" description="Helical" evidence="5">
    <location>
        <begin position="139"/>
        <end position="159"/>
    </location>
</feature>
<proteinExistence type="predicted"/>
<dbReference type="GO" id="GO:0016020">
    <property type="term" value="C:membrane"/>
    <property type="evidence" value="ECO:0007669"/>
    <property type="project" value="UniProtKB-SubCell"/>
</dbReference>
<dbReference type="EMBL" id="CAXITT010001153">
    <property type="protein sequence ID" value="CAL1548045.1"/>
    <property type="molecule type" value="Genomic_DNA"/>
</dbReference>
<keyword evidence="3 5" id="KW-1133">Transmembrane helix</keyword>
<feature type="transmembrane region" description="Helical" evidence="5">
    <location>
        <begin position="287"/>
        <end position="308"/>
    </location>
</feature>
<feature type="non-terminal residue" evidence="7">
    <location>
        <position position="1"/>
    </location>
</feature>
<keyword evidence="8" id="KW-1185">Reference proteome</keyword>
<feature type="transmembrane region" description="Helical" evidence="5">
    <location>
        <begin position="245"/>
        <end position="267"/>
    </location>
</feature>
<dbReference type="PANTHER" id="PTHR46641:SF2">
    <property type="entry name" value="FMRFAMIDE RECEPTOR"/>
    <property type="match status" value="1"/>
</dbReference>
<accession>A0AAV2IM39</accession>
<dbReference type="InterPro" id="IPR017452">
    <property type="entry name" value="GPCR_Rhodpsn_7TM"/>
</dbReference>
<dbReference type="Gene3D" id="1.20.1070.10">
    <property type="entry name" value="Rhodopsin 7-helix transmembrane proteins"/>
    <property type="match status" value="1"/>
</dbReference>
<keyword evidence="4 5" id="KW-0472">Membrane</keyword>
<evidence type="ECO:0000256" key="4">
    <source>
        <dbReference type="ARBA" id="ARBA00023136"/>
    </source>
</evidence>
<evidence type="ECO:0000256" key="3">
    <source>
        <dbReference type="ARBA" id="ARBA00022989"/>
    </source>
</evidence>
<evidence type="ECO:0000259" key="6">
    <source>
        <dbReference type="PROSITE" id="PS50262"/>
    </source>
</evidence>
<evidence type="ECO:0000313" key="7">
    <source>
        <dbReference type="EMBL" id="CAL1548045.1"/>
    </source>
</evidence>
<evidence type="ECO:0000256" key="5">
    <source>
        <dbReference type="SAM" id="Phobius"/>
    </source>
</evidence>
<organism evidence="7 8">
    <name type="scientific">Lymnaea stagnalis</name>
    <name type="common">Great pond snail</name>
    <name type="synonym">Helix stagnalis</name>
    <dbReference type="NCBI Taxonomy" id="6523"/>
    <lineage>
        <taxon>Eukaryota</taxon>
        <taxon>Metazoa</taxon>
        <taxon>Spiralia</taxon>
        <taxon>Lophotrochozoa</taxon>
        <taxon>Mollusca</taxon>
        <taxon>Gastropoda</taxon>
        <taxon>Heterobranchia</taxon>
        <taxon>Euthyneura</taxon>
        <taxon>Panpulmonata</taxon>
        <taxon>Hygrophila</taxon>
        <taxon>Lymnaeoidea</taxon>
        <taxon>Lymnaeidae</taxon>
        <taxon>Lymnaea</taxon>
    </lineage>
</organism>
<feature type="non-terminal residue" evidence="7">
    <location>
        <position position="322"/>
    </location>
</feature>
<dbReference type="Proteomes" id="UP001497497">
    <property type="component" value="Unassembled WGS sequence"/>
</dbReference>
<dbReference type="Pfam" id="PF10324">
    <property type="entry name" value="7TM_GPCR_Srw"/>
    <property type="match status" value="1"/>
</dbReference>
<protein>
    <recommendedName>
        <fullName evidence="6">G-protein coupled receptors family 1 profile domain-containing protein</fullName>
    </recommendedName>
</protein>
<dbReference type="GO" id="GO:0008528">
    <property type="term" value="F:G protein-coupled peptide receptor activity"/>
    <property type="evidence" value="ECO:0007669"/>
    <property type="project" value="InterPro"/>
</dbReference>
<feature type="transmembrane region" description="Helical" evidence="5">
    <location>
        <begin position="14"/>
        <end position="42"/>
    </location>
</feature>
<dbReference type="PROSITE" id="PS50262">
    <property type="entry name" value="G_PROTEIN_RECEP_F1_2"/>
    <property type="match status" value="1"/>
</dbReference>
<gene>
    <name evidence="7" type="ORF">GSLYS_00021362001</name>
</gene>
<comment type="caution">
    <text evidence="7">The sequence shown here is derived from an EMBL/GenBank/DDBJ whole genome shotgun (WGS) entry which is preliminary data.</text>
</comment>
<name>A0AAV2IM39_LYMST</name>